<feature type="transmembrane region" description="Helical" evidence="1">
    <location>
        <begin position="199"/>
        <end position="221"/>
    </location>
</feature>
<proteinExistence type="predicted"/>
<accession>A0ABU4CKK1</accession>
<feature type="transmembrane region" description="Helical" evidence="1">
    <location>
        <begin position="15"/>
        <end position="41"/>
    </location>
</feature>
<keyword evidence="1" id="KW-1133">Transmembrane helix</keyword>
<evidence type="ECO:0000313" key="3">
    <source>
        <dbReference type="Proteomes" id="UP001185737"/>
    </source>
</evidence>
<feature type="transmembrane region" description="Helical" evidence="1">
    <location>
        <begin position="294"/>
        <end position="312"/>
    </location>
</feature>
<dbReference type="Pfam" id="PF03806">
    <property type="entry name" value="ABG_transport"/>
    <property type="match status" value="1"/>
</dbReference>
<dbReference type="PANTHER" id="PTHR30282">
    <property type="entry name" value="P-AMINOBENZOYL GLUTAMATE TRANSPORTER"/>
    <property type="match status" value="1"/>
</dbReference>
<evidence type="ECO:0000313" key="2">
    <source>
        <dbReference type="EMBL" id="MDV6284069.1"/>
    </source>
</evidence>
<feature type="transmembrane region" description="Helical" evidence="1">
    <location>
        <begin position="139"/>
        <end position="161"/>
    </location>
</feature>
<name>A0ABU4CKK1_RHOJO</name>
<dbReference type="EMBL" id="JAWLKA010000016">
    <property type="protein sequence ID" value="MDV6284069.1"/>
    <property type="molecule type" value="Genomic_DNA"/>
</dbReference>
<dbReference type="PANTHER" id="PTHR30282:SF0">
    <property type="entry name" value="P-AMINOBENZOYL-GLUTAMATE TRANSPORT PROTEIN"/>
    <property type="match status" value="1"/>
</dbReference>
<feature type="transmembrane region" description="Helical" evidence="1">
    <location>
        <begin position="111"/>
        <end position="133"/>
    </location>
</feature>
<dbReference type="Proteomes" id="UP001185737">
    <property type="component" value="Unassembled WGS sequence"/>
</dbReference>
<feature type="transmembrane region" description="Helical" evidence="1">
    <location>
        <begin position="422"/>
        <end position="448"/>
    </location>
</feature>
<reference evidence="2 3" key="1">
    <citation type="submission" date="2023-10" db="EMBL/GenBank/DDBJ databases">
        <title>Development of a sustainable strategy for remediation of hydrocarbon-contaminated territories based on the waste exchange concept.</title>
        <authorList>
            <person name="Krivoruchko A."/>
        </authorList>
    </citation>
    <scope>NUCLEOTIDE SEQUENCE [LARGE SCALE GENOMIC DNA]</scope>
    <source>
        <strain evidence="2 3">IEGM 60</strain>
    </source>
</reference>
<keyword evidence="1" id="KW-0472">Membrane</keyword>
<comment type="caution">
    <text evidence="2">The sequence shown here is derived from an EMBL/GenBank/DDBJ whole genome shotgun (WGS) entry which is preliminary data.</text>
</comment>
<sequence>MSTVERVGNKLPHPFWLFGILSLVLAAASALLAAFTVSVAMPGSGDAVAVRSLASSDGITMALSTAVENFVTFPPLGNALVIMIGVAVADKAGLLSTALRAAVLRVPPKMVTFGLAFTAMIAHVASDAAYIVLIPLGAIVYRAVGRSPILGIVVAFVSISAGTDASPLITPTDVILSGLTTAAAHTIDSAVTVGPVANYYFSLASSVVLALIITLVVELFIAKRVEQDGYDLPDETEDEINARGLTADQRRGLRNSAVCTAILLILIGLALLPSGSPLRGEGGALLESPVVSEIAVVLSLMFAVTGAVYGMAVGTVRTSRDIPELITAGLRDIAPIVMLFFAVSQFLAYFRWTHIGEVIAVRGAGLLKAADAHTLVIAAGLLILVSLINLIITSGSAMWSLIAPIFVPMLMLLDIPPQTTQALYRIADSCSNVVTPMGVYFILALGFVQQYRKNAGIGTLAAMTAPIAMAMFLGWVLLFVMWWILGIPLGPGYPVR</sequence>
<feature type="transmembrane region" description="Helical" evidence="1">
    <location>
        <begin position="372"/>
        <end position="392"/>
    </location>
</feature>
<dbReference type="InterPro" id="IPR004697">
    <property type="entry name" value="AbgT"/>
</dbReference>
<dbReference type="RefSeq" id="WP_317570061.1">
    <property type="nucleotide sequence ID" value="NZ_JAWLKA010000016.1"/>
</dbReference>
<feature type="transmembrane region" description="Helical" evidence="1">
    <location>
        <begin position="333"/>
        <end position="352"/>
    </location>
</feature>
<protein>
    <submittedName>
        <fullName evidence="2">AbgT family transporter</fullName>
    </submittedName>
</protein>
<evidence type="ECO:0000256" key="1">
    <source>
        <dbReference type="SAM" id="Phobius"/>
    </source>
</evidence>
<feature type="transmembrane region" description="Helical" evidence="1">
    <location>
        <begin position="460"/>
        <end position="485"/>
    </location>
</feature>
<keyword evidence="1" id="KW-0812">Transmembrane</keyword>
<keyword evidence="3" id="KW-1185">Reference proteome</keyword>
<gene>
    <name evidence="2" type="ORF">R3Q59_26605</name>
</gene>
<organism evidence="2 3">
    <name type="scientific">Rhodococcus jostii</name>
    <dbReference type="NCBI Taxonomy" id="132919"/>
    <lineage>
        <taxon>Bacteria</taxon>
        <taxon>Bacillati</taxon>
        <taxon>Actinomycetota</taxon>
        <taxon>Actinomycetes</taxon>
        <taxon>Mycobacteriales</taxon>
        <taxon>Nocardiaceae</taxon>
        <taxon>Rhodococcus</taxon>
    </lineage>
</organism>
<feature type="transmembrane region" description="Helical" evidence="1">
    <location>
        <begin position="399"/>
        <end position="416"/>
    </location>
</feature>
<feature type="transmembrane region" description="Helical" evidence="1">
    <location>
        <begin position="253"/>
        <end position="274"/>
    </location>
</feature>